<feature type="signal peptide" evidence="3">
    <location>
        <begin position="1"/>
        <end position="19"/>
    </location>
</feature>
<dbReference type="InterPro" id="IPR000923">
    <property type="entry name" value="BlueCu_1"/>
</dbReference>
<feature type="chain" id="PRO_5046770390" description="Blue (type 1) copper domain-containing protein" evidence="3">
    <location>
        <begin position="20"/>
        <end position="169"/>
    </location>
</feature>
<dbReference type="Proteomes" id="UP001156682">
    <property type="component" value="Unassembled WGS sequence"/>
</dbReference>
<dbReference type="InterPro" id="IPR008972">
    <property type="entry name" value="Cupredoxin"/>
</dbReference>
<evidence type="ECO:0000256" key="3">
    <source>
        <dbReference type="SAM" id="SignalP"/>
    </source>
</evidence>
<evidence type="ECO:0000313" key="5">
    <source>
        <dbReference type="EMBL" id="GLR65113.1"/>
    </source>
</evidence>
<organism evidence="5 6">
    <name type="scientific">Marinospirillum insulare</name>
    <dbReference type="NCBI Taxonomy" id="217169"/>
    <lineage>
        <taxon>Bacteria</taxon>
        <taxon>Pseudomonadati</taxon>
        <taxon>Pseudomonadota</taxon>
        <taxon>Gammaproteobacteria</taxon>
        <taxon>Oceanospirillales</taxon>
        <taxon>Oceanospirillaceae</taxon>
        <taxon>Marinospirillum</taxon>
    </lineage>
</organism>
<name>A0ABQ6A146_9GAMM</name>
<reference evidence="6" key="1">
    <citation type="journal article" date="2019" name="Int. J. Syst. Evol. Microbiol.">
        <title>The Global Catalogue of Microorganisms (GCM) 10K type strain sequencing project: providing services to taxonomists for standard genome sequencing and annotation.</title>
        <authorList>
            <consortium name="The Broad Institute Genomics Platform"/>
            <consortium name="The Broad Institute Genome Sequencing Center for Infectious Disease"/>
            <person name="Wu L."/>
            <person name="Ma J."/>
        </authorList>
    </citation>
    <scope>NUCLEOTIDE SEQUENCE [LARGE SCALE GENOMIC DNA]</scope>
    <source>
        <strain evidence="6">NBRC 100033</strain>
    </source>
</reference>
<protein>
    <recommendedName>
        <fullName evidence="4">Blue (type 1) copper domain-containing protein</fullName>
    </recommendedName>
</protein>
<dbReference type="PANTHER" id="PTHR38439">
    <property type="entry name" value="AURACYANIN-B"/>
    <property type="match status" value="1"/>
</dbReference>
<dbReference type="Pfam" id="PF00127">
    <property type="entry name" value="Copper-bind"/>
    <property type="match status" value="1"/>
</dbReference>
<gene>
    <name evidence="5" type="ORF">GCM10007878_25520</name>
</gene>
<evidence type="ECO:0000313" key="6">
    <source>
        <dbReference type="Proteomes" id="UP001156682"/>
    </source>
</evidence>
<dbReference type="SUPFAM" id="SSF49503">
    <property type="entry name" value="Cupredoxins"/>
    <property type="match status" value="1"/>
</dbReference>
<proteinExistence type="predicted"/>
<keyword evidence="3" id="KW-0732">Signal</keyword>
<accession>A0ABQ6A146</accession>
<evidence type="ECO:0000259" key="4">
    <source>
        <dbReference type="Pfam" id="PF00127"/>
    </source>
</evidence>
<dbReference type="EMBL" id="BSOR01000075">
    <property type="protein sequence ID" value="GLR65113.1"/>
    <property type="molecule type" value="Genomic_DNA"/>
</dbReference>
<dbReference type="RefSeq" id="WP_027851832.1">
    <property type="nucleotide sequence ID" value="NZ_BSOR01000075.1"/>
</dbReference>
<sequence length="169" mass="18626">MNKVLSVLLLSLLPMLAIAASEQTNHHGDGHGHKMPNQAENHDHKMEGIGQPGLATEVTRTVELVMKDNMRFIPEKLEVSAGETVRLKVVNEGRIDHELVIGEMGSLLEHAKEMRRMPNMVHDDPNAITLKPGAKGELIWKFDQAGVVDFACLLPGHFEAGMKGQVKVK</sequence>
<evidence type="ECO:0000256" key="1">
    <source>
        <dbReference type="ARBA" id="ARBA00022723"/>
    </source>
</evidence>
<comment type="caution">
    <text evidence="5">The sequence shown here is derived from an EMBL/GenBank/DDBJ whole genome shotgun (WGS) entry which is preliminary data.</text>
</comment>
<dbReference type="CDD" id="cd04211">
    <property type="entry name" value="Cupredoxin_like_2"/>
    <property type="match status" value="1"/>
</dbReference>
<feature type="domain" description="Blue (type 1) copper" evidence="4">
    <location>
        <begin position="66"/>
        <end position="169"/>
    </location>
</feature>
<dbReference type="InterPro" id="IPR050845">
    <property type="entry name" value="Cu-binding_ET"/>
</dbReference>
<dbReference type="PANTHER" id="PTHR38439:SF3">
    <property type="entry name" value="COPPER-RESISTANT CUPROPROTEIN COPI"/>
    <property type="match status" value="1"/>
</dbReference>
<dbReference type="Gene3D" id="2.60.40.420">
    <property type="entry name" value="Cupredoxins - blue copper proteins"/>
    <property type="match status" value="1"/>
</dbReference>
<keyword evidence="1" id="KW-0479">Metal-binding</keyword>
<keyword evidence="6" id="KW-1185">Reference proteome</keyword>
<evidence type="ECO:0000256" key="2">
    <source>
        <dbReference type="ARBA" id="ARBA00023008"/>
    </source>
</evidence>
<keyword evidence="2" id="KW-0186">Copper</keyword>